<dbReference type="EMBL" id="CAJZBQ010000020">
    <property type="protein sequence ID" value="CAG9318485.1"/>
    <property type="molecule type" value="Genomic_DNA"/>
</dbReference>
<dbReference type="SUPFAM" id="SSF50985">
    <property type="entry name" value="RCC1/BLIP-II"/>
    <property type="match status" value="1"/>
</dbReference>
<reference evidence="4" key="1">
    <citation type="submission" date="2021-09" db="EMBL/GenBank/DDBJ databases">
        <authorList>
            <consortium name="AG Swart"/>
            <person name="Singh M."/>
            <person name="Singh A."/>
            <person name="Seah K."/>
            <person name="Emmerich C."/>
        </authorList>
    </citation>
    <scope>NUCLEOTIDE SEQUENCE</scope>
    <source>
        <strain evidence="4">ATCC30299</strain>
    </source>
</reference>
<evidence type="ECO:0000256" key="3">
    <source>
        <dbReference type="SAM" id="MobiDB-lite"/>
    </source>
</evidence>
<feature type="compositionally biased region" description="Low complexity" evidence="3">
    <location>
        <begin position="917"/>
        <end position="934"/>
    </location>
</feature>
<comment type="caution">
    <text evidence="4">The sequence shown here is derived from an EMBL/GenBank/DDBJ whole genome shotgun (WGS) entry which is preliminary data.</text>
</comment>
<feature type="compositionally biased region" description="Polar residues" evidence="3">
    <location>
        <begin position="884"/>
        <end position="903"/>
    </location>
</feature>
<dbReference type="Proteomes" id="UP001162131">
    <property type="component" value="Unassembled WGS sequence"/>
</dbReference>
<dbReference type="Gene3D" id="2.130.10.30">
    <property type="entry name" value="Regulator of chromosome condensation 1/beta-lactamase-inhibitor protein II"/>
    <property type="match status" value="1"/>
</dbReference>
<name>A0AAU9IWR1_9CILI</name>
<gene>
    <name evidence="4" type="ORF">BSTOLATCC_MIC20958</name>
</gene>
<dbReference type="PANTHER" id="PTHR22870">
    <property type="entry name" value="REGULATOR OF CHROMOSOME CONDENSATION"/>
    <property type="match status" value="1"/>
</dbReference>
<dbReference type="PANTHER" id="PTHR22870:SF408">
    <property type="entry name" value="OS09G0560450 PROTEIN"/>
    <property type="match status" value="1"/>
</dbReference>
<accession>A0AAU9IWR1</accession>
<proteinExistence type="predicted"/>
<evidence type="ECO:0000256" key="2">
    <source>
        <dbReference type="PROSITE-ProRule" id="PRU00235"/>
    </source>
</evidence>
<keyword evidence="5" id="KW-1185">Reference proteome</keyword>
<evidence type="ECO:0000256" key="1">
    <source>
        <dbReference type="ARBA" id="ARBA00022737"/>
    </source>
</evidence>
<dbReference type="Pfam" id="PF00415">
    <property type="entry name" value="RCC1"/>
    <property type="match status" value="1"/>
</dbReference>
<dbReference type="InterPro" id="IPR000408">
    <property type="entry name" value="Reg_chr_condens"/>
</dbReference>
<keyword evidence="1" id="KW-0677">Repeat</keyword>
<dbReference type="InterPro" id="IPR051210">
    <property type="entry name" value="Ub_ligase/GEF_domain"/>
</dbReference>
<dbReference type="InterPro" id="IPR009091">
    <property type="entry name" value="RCC1/BLIP-II"/>
</dbReference>
<organism evidence="4 5">
    <name type="scientific">Blepharisma stoltei</name>
    <dbReference type="NCBI Taxonomy" id="1481888"/>
    <lineage>
        <taxon>Eukaryota</taxon>
        <taxon>Sar</taxon>
        <taxon>Alveolata</taxon>
        <taxon>Ciliophora</taxon>
        <taxon>Postciliodesmatophora</taxon>
        <taxon>Heterotrichea</taxon>
        <taxon>Heterotrichida</taxon>
        <taxon>Blepharismidae</taxon>
        <taxon>Blepharisma</taxon>
    </lineage>
</organism>
<evidence type="ECO:0000313" key="5">
    <source>
        <dbReference type="Proteomes" id="UP001162131"/>
    </source>
</evidence>
<evidence type="ECO:0000313" key="4">
    <source>
        <dbReference type="EMBL" id="CAG9318485.1"/>
    </source>
</evidence>
<feature type="region of interest" description="Disordered" evidence="3">
    <location>
        <begin position="877"/>
        <end position="936"/>
    </location>
</feature>
<dbReference type="PROSITE" id="PS50012">
    <property type="entry name" value="RCC1_3"/>
    <property type="match status" value="1"/>
</dbReference>
<feature type="repeat" description="RCC1" evidence="2">
    <location>
        <begin position="149"/>
        <end position="201"/>
    </location>
</feature>
<protein>
    <submittedName>
        <fullName evidence="4">Uncharacterized protein</fullName>
    </submittedName>
</protein>
<sequence>MQTHKKAALSIASPHSLILPIPYIYSLPDSQQIQDFISSDFFSLILTHQGKVWILGNPTDSNDNPDIDDIYKEITIPRQITSISCNSEASLLLSIYHEVYGLGNDSLRSGIFINFDRASMPRLIEGLTANGLNQISLGSGHAAGIDEQGLVYTWGSGKFGELGGINLIEERALPLVIDKARNFSVIKIICGDSFTCMCTSGGYVYILGVIGSHHQSSKKSEAFLRSSQKSMQSPRGVLSPNREIKNAPYTLPELEQHFVVDISAGNEFIAVLSEEGAVYAFDDCMELYRLPSEENSKVKTIAACHRSIFGLTSEQCLYEWTEPVMEYSANNMLNTLIIAGKSICSISAWPGSQYKLDPAYIKPNFASNQKRGIAFIFESKINFKPVGLGELIGTYDPYKRDLFTHQLVHSVFESLDAPLLSTPPYIGSPKRFVTASQESLYPADFEMDKVIRYRLEHERGEQINKSLAPLISPLFKEIFGRIKIYSEKNQALNKAIKYASLPNILLRVFTKERNRKLILGFTSVRNFWYTKIIADKKRRENKQQEFMDNGVKLVAKIIKKILKKRLYKAETDFIETLKTCAVKEKYKENLLETIFKNSEKWHYWILKEKWSKWIRKTSSNKVFQSAEYDIAKYLKTIILKRYFRNLKGEIDKYKLKGNANKKLEIILKKKYSKLIRIAISKWKENRLKYIKPKLKNQNILIKNTGNASISRQSLLCFTAIVQKIISKRKYQAFNCVSRYSCDYKDKYSKLQIADPDLTENTTFSSKFAFGSPKMVLSPPSFSKDESYEFLRMEDFSKFSSSKYKETDNDFSIFSINSDEKGQNNMTLKSSSFSAIDKEIYKEKGENSDQSNENIIVINQPYQREIIPKLPLRIITSPHAKRNSENLSSPKPKAQTTRSSSNIPSREPRSIVKLTPKSSSRSGSSSSMKSEQASSAALRQQYDFNLKERLKRIRQTSNSKPIRSNTYDEEQLVNKCTKVLGNLKTETHAKPPRPKKLEIKLKSNDTTKPVSKHNTSFEDISMRFSLGLSALQRVTEKTSFILKYFSFITMKDYKPSKAIKIPINLQTQKGYIESISSDDKKLENIWHLKLYSIGFQRSVKFYNRYLLKRYWEIFKKT</sequence>
<dbReference type="AlphaFoldDB" id="A0AAU9IWR1"/>